<dbReference type="EMBL" id="KQ434869">
    <property type="protein sequence ID" value="KZC09255.1"/>
    <property type="molecule type" value="Genomic_DNA"/>
</dbReference>
<protein>
    <submittedName>
        <fullName evidence="1">Uncharacterized protein</fullName>
    </submittedName>
</protein>
<keyword evidence="2" id="KW-1185">Reference proteome</keyword>
<organism evidence="1 2">
    <name type="scientific">Dufourea novaeangliae</name>
    <name type="common">Sweat bee</name>
    <dbReference type="NCBI Taxonomy" id="178035"/>
    <lineage>
        <taxon>Eukaryota</taxon>
        <taxon>Metazoa</taxon>
        <taxon>Ecdysozoa</taxon>
        <taxon>Arthropoda</taxon>
        <taxon>Hexapoda</taxon>
        <taxon>Insecta</taxon>
        <taxon>Pterygota</taxon>
        <taxon>Neoptera</taxon>
        <taxon>Endopterygota</taxon>
        <taxon>Hymenoptera</taxon>
        <taxon>Apocrita</taxon>
        <taxon>Aculeata</taxon>
        <taxon>Apoidea</taxon>
        <taxon>Anthophila</taxon>
        <taxon>Halictidae</taxon>
        <taxon>Rophitinae</taxon>
        <taxon>Dufourea</taxon>
    </lineage>
</organism>
<dbReference type="AlphaFoldDB" id="A0A154PBJ4"/>
<gene>
    <name evidence="1" type="ORF">WN55_10995</name>
</gene>
<evidence type="ECO:0000313" key="2">
    <source>
        <dbReference type="Proteomes" id="UP000076502"/>
    </source>
</evidence>
<dbReference type="Proteomes" id="UP000076502">
    <property type="component" value="Unassembled WGS sequence"/>
</dbReference>
<reference evidence="1 2" key="1">
    <citation type="submission" date="2015-07" db="EMBL/GenBank/DDBJ databases">
        <title>The genome of Dufourea novaeangliae.</title>
        <authorList>
            <person name="Pan H."/>
            <person name="Kapheim K."/>
        </authorList>
    </citation>
    <scope>NUCLEOTIDE SEQUENCE [LARGE SCALE GENOMIC DNA]</scope>
    <source>
        <strain evidence="1">0120121106</strain>
        <tissue evidence="1">Whole body</tissue>
    </source>
</reference>
<accession>A0A154PBJ4</accession>
<evidence type="ECO:0000313" key="1">
    <source>
        <dbReference type="EMBL" id="KZC09255.1"/>
    </source>
</evidence>
<name>A0A154PBJ4_DUFNO</name>
<sequence>MVISMDERKEKNISLPHAFRYVSGEFASCIPSSIRSATRYIYQGNTPCPVWTPAGP</sequence>
<proteinExistence type="predicted"/>